<feature type="domain" description="PhoD-like phosphatase metallophosphatase" evidence="2">
    <location>
        <begin position="298"/>
        <end position="576"/>
    </location>
</feature>
<dbReference type="RefSeq" id="XP_044553109.1">
    <property type="nucleotide sequence ID" value="XM_044690513.1"/>
</dbReference>
<keyword evidence="4" id="KW-1185">Reference proteome</keyword>
<dbReference type="PANTHER" id="PTHR37031">
    <property type="entry name" value="METALLOPHOSPHATASE BINDING DOMAIN PROTEIN"/>
    <property type="match status" value="1"/>
</dbReference>
<proteinExistence type="predicted"/>
<comment type="caution">
    <text evidence="3">The sequence shown here is derived from an EMBL/GenBank/DDBJ whole genome shotgun (WGS) entry which is preliminary data.</text>
</comment>
<dbReference type="EMBL" id="PYSW02000008">
    <property type="protein sequence ID" value="KAG2389117.1"/>
    <property type="molecule type" value="Genomic_DNA"/>
</dbReference>
<protein>
    <recommendedName>
        <fullName evidence="2">PhoD-like phosphatase metallophosphatase domain-containing protein</fullName>
    </recommendedName>
</protein>
<accession>A0AA88GXY9</accession>
<evidence type="ECO:0000259" key="2">
    <source>
        <dbReference type="Pfam" id="PF09423"/>
    </source>
</evidence>
<gene>
    <name evidence="3" type="ORF">C9374_014517</name>
</gene>
<dbReference type="PANTHER" id="PTHR37031:SF2">
    <property type="entry name" value="PHOD-LIKE PHOSPHATASE METALLOPHOSPHATASE DOMAIN-CONTAINING PROTEIN"/>
    <property type="match status" value="1"/>
</dbReference>
<dbReference type="Pfam" id="PF09423">
    <property type="entry name" value="PhoD"/>
    <property type="match status" value="1"/>
</dbReference>
<evidence type="ECO:0000256" key="1">
    <source>
        <dbReference type="SAM" id="Phobius"/>
    </source>
</evidence>
<evidence type="ECO:0000313" key="3">
    <source>
        <dbReference type="EMBL" id="KAG2389117.1"/>
    </source>
</evidence>
<name>A0AA88GXY9_NAELO</name>
<dbReference type="InterPro" id="IPR029052">
    <property type="entry name" value="Metallo-depent_PP-like"/>
</dbReference>
<dbReference type="Proteomes" id="UP000816034">
    <property type="component" value="Unassembled WGS sequence"/>
</dbReference>
<dbReference type="Gene3D" id="3.60.21.70">
    <property type="entry name" value="PhoD-like phosphatase"/>
    <property type="match status" value="1"/>
</dbReference>
<feature type="transmembrane region" description="Helical" evidence="1">
    <location>
        <begin position="680"/>
        <end position="710"/>
    </location>
</feature>
<organism evidence="3 4">
    <name type="scientific">Naegleria lovaniensis</name>
    <name type="common">Amoeba</name>
    <dbReference type="NCBI Taxonomy" id="51637"/>
    <lineage>
        <taxon>Eukaryota</taxon>
        <taxon>Discoba</taxon>
        <taxon>Heterolobosea</taxon>
        <taxon>Tetramitia</taxon>
        <taxon>Eutetramitia</taxon>
        <taxon>Vahlkampfiidae</taxon>
        <taxon>Naegleria</taxon>
    </lineage>
</organism>
<keyword evidence="1" id="KW-0812">Transmembrane</keyword>
<dbReference type="InterPro" id="IPR018946">
    <property type="entry name" value="PhoD-like_MPP"/>
</dbReference>
<sequence length="720" mass="84445">MYQDDDADTAYTMDSTEWMPMITSVLMPFSSASSSCGIASDTRPHHHSCLPRNFLVNYFYQEGFRDLKCHERNMVPFIKHLLVLFTILCLVAFHHTPIMEGVTAQLYANSIMFSKVVHPKFSLEKEQLMIIVGEVTDTTVRIVYEWAPLYSLKDVSPDLNDLNLYLDVKKRIDNILGSNNVKMYKNTKDDFEFIYLMMTEQERLEWTKKHTSQWKIVLRKTETRTVVNGKDIIGQVVEIRDREGPKVLQFDSLTPNTCYTVEFVRLDGNTEDNEEYATFCTVSTDPFSLTSNVRISAMSCNRLFEDQDTTTYDEFFIEHQDSLWDFVVHMGDQVYADWVYHEYLKKINPQASFDDLLNAFRYVYRNTWKIHAVQRMLRHGSHLMIPDDHDIINNLDSWMLSKESDDAMKRMIFAGKEAFYEYQYQLVKDVLIGSKKQELVSNSSVYYFRDLGFACLALLDLRFERTFNNDPESPLFGTKQLNDLKQFLSRCMNNENRSIKIKRALIFTSIPLLFFGEGFSKVVYAAERERYTTHQDFKQDVTQFLDYLDSTYGTYRIVFVAGDIHQFLMSHICKSQEHCFEQMITSGMTIQSTVGAEIKIIFANLIDRFFFSAPSLGDWHLARKTNLEDTSTLQHSIRRNYGIIEMKPDGNVAFMRGVQSKYANRRDIYVQDYMFDRGSIYLILTLFFLSGIVFPISMTVFLFRIIQFLFEWCWKKQKKE</sequence>
<evidence type="ECO:0000313" key="4">
    <source>
        <dbReference type="Proteomes" id="UP000816034"/>
    </source>
</evidence>
<dbReference type="GeneID" id="68106970"/>
<reference evidence="3 4" key="1">
    <citation type="journal article" date="2018" name="BMC Genomics">
        <title>The genome of Naegleria lovaniensis, the basis for a comparative approach to unravel pathogenicity factors of the human pathogenic amoeba N. fowleri.</title>
        <authorList>
            <person name="Liechti N."/>
            <person name="Schurch N."/>
            <person name="Bruggmann R."/>
            <person name="Wittwer M."/>
        </authorList>
    </citation>
    <scope>NUCLEOTIDE SEQUENCE [LARGE SCALE GENOMIC DNA]</scope>
    <source>
        <strain evidence="3 4">ATCC 30569</strain>
    </source>
</reference>
<dbReference type="SUPFAM" id="SSF56300">
    <property type="entry name" value="Metallo-dependent phosphatases"/>
    <property type="match status" value="1"/>
</dbReference>
<dbReference type="AlphaFoldDB" id="A0AA88GXY9"/>
<keyword evidence="1" id="KW-0472">Membrane</keyword>
<dbReference type="InterPro" id="IPR038607">
    <property type="entry name" value="PhoD-like_sf"/>
</dbReference>
<keyword evidence="1" id="KW-1133">Transmembrane helix</keyword>
<feature type="transmembrane region" description="Helical" evidence="1">
    <location>
        <begin position="77"/>
        <end position="95"/>
    </location>
</feature>